<comment type="caution">
    <text evidence="1">The sequence shown here is derived from an EMBL/GenBank/DDBJ whole genome shotgun (WGS) entry which is preliminary data.</text>
</comment>
<reference evidence="1 2" key="1">
    <citation type="submission" date="2015-09" db="EMBL/GenBank/DDBJ databases">
        <title>Draft genome sequence of Alicyclobacillus ferrooxydans DSM 22381.</title>
        <authorList>
            <person name="Hemp J."/>
        </authorList>
    </citation>
    <scope>NUCLEOTIDE SEQUENCE [LARGE SCALE GENOMIC DNA]</scope>
    <source>
        <strain evidence="1 2">TC-34</strain>
    </source>
</reference>
<keyword evidence="2" id="KW-1185">Reference proteome</keyword>
<proteinExistence type="predicted"/>
<dbReference type="Proteomes" id="UP000050482">
    <property type="component" value="Unassembled WGS sequence"/>
</dbReference>
<protein>
    <submittedName>
        <fullName evidence="1">Uncharacterized protein</fullName>
    </submittedName>
</protein>
<gene>
    <name evidence="1" type="ORF">AN477_10695</name>
</gene>
<dbReference type="RefSeq" id="WP_054969148.1">
    <property type="nucleotide sequence ID" value="NZ_LJCO01000045.1"/>
</dbReference>
<evidence type="ECO:0000313" key="1">
    <source>
        <dbReference type="EMBL" id="KPV43832.1"/>
    </source>
</evidence>
<evidence type="ECO:0000313" key="2">
    <source>
        <dbReference type="Proteomes" id="UP000050482"/>
    </source>
</evidence>
<dbReference type="STRING" id="471514.AN477_10695"/>
<name>A0A0P9CDL5_9BACL</name>
<organism evidence="1 2">
    <name type="scientific">Alicyclobacillus ferrooxydans</name>
    <dbReference type="NCBI Taxonomy" id="471514"/>
    <lineage>
        <taxon>Bacteria</taxon>
        <taxon>Bacillati</taxon>
        <taxon>Bacillota</taxon>
        <taxon>Bacilli</taxon>
        <taxon>Bacillales</taxon>
        <taxon>Alicyclobacillaceae</taxon>
        <taxon>Alicyclobacillus</taxon>
    </lineage>
</organism>
<dbReference type="PATRIC" id="fig|471514.4.peg.5206"/>
<dbReference type="EMBL" id="LJCO01000045">
    <property type="protein sequence ID" value="KPV43832.1"/>
    <property type="molecule type" value="Genomic_DNA"/>
</dbReference>
<accession>A0A0P9CDL5</accession>
<sequence>MSQDTVQNRYDFGQQFVETVLQKAYEGLQELERAKRSARAKEAWMRRKERLTAIEAMGPKS</sequence>
<dbReference type="AlphaFoldDB" id="A0A0P9CDL5"/>